<dbReference type="Proteomes" id="UP000019443">
    <property type="component" value="Chromosome"/>
</dbReference>
<dbReference type="HOGENOM" id="CLU_174042_0_0_5"/>
<dbReference type="PANTHER" id="PTHR34606">
    <property type="entry name" value="BON DOMAIN-CONTAINING PROTEIN"/>
    <property type="match status" value="1"/>
</dbReference>
<gene>
    <name evidence="2" type="ORF">LPU83_3875</name>
</gene>
<dbReference type="InterPro" id="IPR007055">
    <property type="entry name" value="BON_dom"/>
</dbReference>
<organism evidence="2 3">
    <name type="scientific">Rhizobium favelukesii</name>
    <dbReference type="NCBI Taxonomy" id="348824"/>
    <lineage>
        <taxon>Bacteria</taxon>
        <taxon>Pseudomonadati</taxon>
        <taxon>Pseudomonadota</taxon>
        <taxon>Alphaproteobacteria</taxon>
        <taxon>Hyphomicrobiales</taxon>
        <taxon>Rhizobiaceae</taxon>
        <taxon>Rhizobium/Agrobacterium group</taxon>
        <taxon>Rhizobium</taxon>
    </lineage>
</organism>
<evidence type="ECO:0000313" key="2">
    <source>
        <dbReference type="EMBL" id="CDM59511.1"/>
    </source>
</evidence>
<name>W6RZ23_9HYPH</name>
<dbReference type="Pfam" id="PF04972">
    <property type="entry name" value="BON"/>
    <property type="match status" value="1"/>
</dbReference>
<dbReference type="InterPro" id="IPR014004">
    <property type="entry name" value="Transpt-assoc_nodulatn_dom_bac"/>
</dbReference>
<dbReference type="InterPro" id="IPR051686">
    <property type="entry name" value="Lipoprotein_DolP"/>
</dbReference>
<dbReference type="PROSITE" id="PS50914">
    <property type="entry name" value="BON"/>
    <property type="match status" value="1"/>
</dbReference>
<dbReference type="EMBL" id="HG916852">
    <property type="protein sequence ID" value="CDM59511.1"/>
    <property type="molecule type" value="Genomic_DNA"/>
</dbReference>
<sequence length="109" mass="11425">MTLRETNWRSPRFVEVETGGSAMVFKQPTFFGEPFDPETGDEDASLEEAVANALAVAGGIDAADVKVTVEDHAVVLTGVVATAPEIERATAVAQAIAGGKPVRNDIRVA</sequence>
<evidence type="ECO:0000313" key="3">
    <source>
        <dbReference type="Proteomes" id="UP000019443"/>
    </source>
</evidence>
<dbReference type="Gene3D" id="3.30.1340.30">
    <property type="match status" value="1"/>
</dbReference>
<dbReference type="PANTHER" id="PTHR34606:SF15">
    <property type="entry name" value="BON DOMAIN-CONTAINING PROTEIN"/>
    <property type="match status" value="1"/>
</dbReference>
<reference evidence="2" key="1">
    <citation type="submission" date="2013-11" db="EMBL/GenBank/DDBJ databases">
        <title>Draft genome sequence of the broad-host-range Rhizobium sp. LPU83 strain, a member of the low-genetic diversity Oregon-like Rhizobium sp. group.</title>
        <authorList>
            <person name="Wibberg D."/>
            <person name="Puehler A."/>
            <person name="Schlueter A."/>
        </authorList>
    </citation>
    <scope>NUCLEOTIDE SEQUENCE [LARGE SCALE GENOMIC DNA]</scope>
    <source>
        <strain evidence="2">LPU83</strain>
    </source>
</reference>
<proteinExistence type="predicted"/>
<keyword evidence="3" id="KW-1185">Reference proteome</keyword>
<dbReference type="PATRIC" id="fig|348824.6.peg.4160"/>
<dbReference type="KEGG" id="rhl:LPU83_3875"/>
<dbReference type="AlphaFoldDB" id="W6RZ23"/>
<feature type="domain" description="BON" evidence="1">
    <location>
        <begin position="42"/>
        <end position="109"/>
    </location>
</feature>
<dbReference type="eggNOG" id="ENOG50311AI">
    <property type="taxonomic scope" value="Bacteria"/>
</dbReference>
<dbReference type="SMART" id="SM00749">
    <property type="entry name" value="BON"/>
    <property type="match status" value="1"/>
</dbReference>
<evidence type="ECO:0000259" key="1">
    <source>
        <dbReference type="PROSITE" id="PS50914"/>
    </source>
</evidence>
<protein>
    <recommendedName>
        <fullName evidence="1">BON domain-containing protein</fullName>
    </recommendedName>
</protein>
<accession>W6RZ23</accession>